<dbReference type="PROSITE" id="PS51178">
    <property type="entry name" value="PASTA"/>
    <property type="match status" value="1"/>
</dbReference>
<dbReference type="Gene3D" id="3.30.450.330">
    <property type="match status" value="1"/>
</dbReference>
<feature type="domain" description="PASTA" evidence="4">
    <location>
        <begin position="631"/>
        <end position="689"/>
    </location>
</feature>
<evidence type="ECO:0000256" key="3">
    <source>
        <dbReference type="SAM" id="Phobius"/>
    </source>
</evidence>
<feature type="transmembrane region" description="Helical" evidence="3">
    <location>
        <begin position="46"/>
        <end position="64"/>
    </location>
</feature>
<dbReference type="Gene3D" id="3.90.1310.10">
    <property type="entry name" value="Penicillin-binding protein 2a (Domain 2)"/>
    <property type="match status" value="1"/>
</dbReference>
<organism evidence="5 6">
    <name type="scientific">Fusobacterium mortiferum</name>
    <dbReference type="NCBI Taxonomy" id="850"/>
    <lineage>
        <taxon>Bacteria</taxon>
        <taxon>Fusobacteriati</taxon>
        <taxon>Fusobacteriota</taxon>
        <taxon>Fusobacteriia</taxon>
        <taxon>Fusobacteriales</taxon>
        <taxon>Fusobacteriaceae</taxon>
        <taxon>Fusobacterium</taxon>
    </lineage>
</organism>
<dbReference type="SUPFAM" id="SSF56519">
    <property type="entry name" value="Penicillin binding protein dimerisation domain"/>
    <property type="match status" value="1"/>
</dbReference>
<dbReference type="InterPro" id="IPR001460">
    <property type="entry name" value="PCN-bd_Tpept"/>
</dbReference>
<reference evidence="5 6" key="1">
    <citation type="submission" date="2018-08" db="EMBL/GenBank/DDBJ databases">
        <title>A genome reference for cultivated species of the human gut microbiota.</title>
        <authorList>
            <person name="Zou Y."/>
            <person name="Xue W."/>
            <person name="Luo G."/>
        </authorList>
    </citation>
    <scope>NUCLEOTIDE SEQUENCE [LARGE SCALE GENOMIC DNA]</scope>
    <source>
        <strain evidence="5 6">AM25-1</strain>
    </source>
</reference>
<gene>
    <name evidence="5" type="ORF">DW663_10530</name>
</gene>
<dbReference type="InterPro" id="IPR036138">
    <property type="entry name" value="PBP_dimer_sf"/>
</dbReference>
<keyword evidence="3" id="KW-1133">Transmembrane helix</keyword>
<dbReference type="SMART" id="SM00740">
    <property type="entry name" value="PASTA"/>
    <property type="match status" value="1"/>
</dbReference>
<dbReference type="InterPro" id="IPR012338">
    <property type="entry name" value="Beta-lactam/transpept-like"/>
</dbReference>
<keyword evidence="3" id="KW-0812">Transmembrane</keyword>
<proteinExistence type="predicted"/>
<keyword evidence="2 3" id="KW-0472">Membrane</keyword>
<dbReference type="Proteomes" id="UP000284676">
    <property type="component" value="Unassembled WGS sequence"/>
</dbReference>
<comment type="caution">
    <text evidence="5">The sequence shown here is derived from an EMBL/GenBank/DDBJ whole genome shotgun (WGS) entry which is preliminary data.</text>
</comment>
<evidence type="ECO:0000256" key="1">
    <source>
        <dbReference type="ARBA" id="ARBA00004370"/>
    </source>
</evidence>
<dbReference type="GO" id="GO:0005886">
    <property type="term" value="C:plasma membrane"/>
    <property type="evidence" value="ECO:0007669"/>
    <property type="project" value="TreeGrafter"/>
</dbReference>
<name>A0A414PPP5_FUSMR</name>
<dbReference type="Pfam" id="PF03717">
    <property type="entry name" value="PBP_dimer"/>
    <property type="match status" value="1"/>
</dbReference>
<evidence type="ECO:0000313" key="6">
    <source>
        <dbReference type="Proteomes" id="UP000284676"/>
    </source>
</evidence>
<dbReference type="AlphaFoldDB" id="A0A414PPP5"/>
<dbReference type="EMBL" id="QRHL01000025">
    <property type="protein sequence ID" value="RHF70501.1"/>
    <property type="molecule type" value="Genomic_DNA"/>
</dbReference>
<dbReference type="GO" id="GO:0008658">
    <property type="term" value="F:penicillin binding"/>
    <property type="evidence" value="ECO:0007669"/>
    <property type="project" value="InterPro"/>
</dbReference>
<dbReference type="InterPro" id="IPR050515">
    <property type="entry name" value="Beta-lactam/transpept"/>
</dbReference>
<feature type="transmembrane region" description="Helical" evidence="3">
    <location>
        <begin position="6"/>
        <end position="26"/>
    </location>
</feature>
<dbReference type="SUPFAM" id="SSF54184">
    <property type="entry name" value="Penicillin-binding protein 2x (pbp-2x), c-terminal domain"/>
    <property type="match status" value="1"/>
</dbReference>
<dbReference type="PANTHER" id="PTHR30627:SF1">
    <property type="entry name" value="PEPTIDOGLYCAN D,D-TRANSPEPTIDASE FTSI"/>
    <property type="match status" value="1"/>
</dbReference>
<dbReference type="PANTHER" id="PTHR30627">
    <property type="entry name" value="PEPTIDOGLYCAN D,D-TRANSPEPTIDASE"/>
    <property type="match status" value="1"/>
</dbReference>
<comment type="subcellular location">
    <subcellularLocation>
        <location evidence="1">Membrane</location>
    </subcellularLocation>
</comment>
<dbReference type="CDD" id="cd06575">
    <property type="entry name" value="PASTA_Pbp2x-like_2"/>
    <property type="match status" value="1"/>
</dbReference>
<dbReference type="Pfam" id="PF03793">
    <property type="entry name" value="PASTA"/>
    <property type="match status" value="1"/>
</dbReference>
<dbReference type="InterPro" id="IPR005543">
    <property type="entry name" value="PASTA_dom"/>
</dbReference>
<accession>A0A414PPP5</accession>
<dbReference type="InterPro" id="IPR005311">
    <property type="entry name" value="PBP_dimer"/>
</dbReference>
<evidence type="ECO:0000256" key="2">
    <source>
        <dbReference type="ARBA" id="ARBA00023136"/>
    </source>
</evidence>
<evidence type="ECO:0000259" key="4">
    <source>
        <dbReference type="PROSITE" id="PS51178"/>
    </source>
</evidence>
<dbReference type="Pfam" id="PF00905">
    <property type="entry name" value="Transpeptidase"/>
    <property type="match status" value="1"/>
</dbReference>
<sequence length="689" mass="79036">MGIGVSVYYKLYLLTVFLVLLLFYFLHIFMKKREYHRANNFNKRTILASNVILFVVLLIVVRLTQVQLFNYETYEKKAIEQIRKNDKSYGNRGNIFDSNGKSLAFNKNIYMLGINPSAIYDNEDNLKGIEKILDEPYIRKNKEKLLREIKEGYEKNRKYKVIAKNLSEKQKEKIQEIVKKYKITRNIVQFDRSIERTYYKPEIYKNLVGFIGYTNSSNAYKIGVFGLERQYERYLKEKILERQNIYTKNRGMKLPFSKENIKVSLNGKNLHTTIDSDIQFILNDEVRKKFISSGSEEAYGIIMDPNNGKVLATSYYTIFKNRALRNPIFQNQFEPGSIFKPIIVASALDAGLVSKYTKFDIGDGKITKYRHTIKEASRNTKGVLTTEEVLKKSSNVGMVMIGDKFTNQEFEEYLKKFGFYDKTGIDFPGEIKPYTIPYKRWDGLKKSTMSFGQGIAVTPIQMITAFSALVNGGILYEPRLVEKITDENGIVVRRNPATQVRRVISEKLSNEMRDMLEKVVSDGTAKRGEVPGYKVGGKTGTAQLSTKGGYLKENYLSSFIGFFPVEKPKYVVLVMFLKPKGETVFEKFGGATAAPVFGEIVKRITKTKNILSENISSLSQVKNFENGYKEELKDILMPDLKDLNLKDVIQIFKNSGIEVKVKGTGLVKEQYPKAGESLQDVKEIRIVLK</sequence>
<protein>
    <submittedName>
        <fullName evidence="5">PASTA domain-containing protein</fullName>
    </submittedName>
</protein>
<dbReference type="Gene3D" id="3.40.710.10">
    <property type="entry name" value="DD-peptidase/beta-lactamase superfamily"/>
    <property type="match status" value="1"/>
</dbReference>
<dbReference type="GO" id="GO:0071555">
    <property type="term" value="P:cell wall organization"/>
    <property type="evidence" value="ECO:0007669"/>
    <property type="project" value="TreeGrafter"/>
</dbReference>
<evidence type="ECO:0000313" key="5">
    <source>
        <dbReference type="EMBL" id="RHF70501.1"/>
    </source>
</evidence>
<dbReference type="SUPFAM" id="SSF56601">
    <property type="entry name" value="beta-lactamase/transpeptidase-like"/>
    <property type="match status" value="1"/>
</dbReference>